<evidence type="ECO:0000256" key="10">
    <source>
        <dbReference type="HAMAP-Rule" id="MF_00185"/>
    </source>
</evidence>
<dbReference type="Gene3D" id="1.10.20.140">
    <property type="match status" value="1"/>
</dbReference>
<comment type="catalytic activity">
    <reaction evidence="9 10 11">
        <text>adenosine(37) in tRNA + dimethylallyl diphosphate = N(6)-dimethylallyladenosine(37) in tRNA + diphosphate</text>
        <dbReference type="Rhea" id="RHEA:26482"/>
        <dbReference type="Rhea" id="RHEA-COMP:10162"/>
        <dbReference type="Rhea" id="RHEA-COMP:10375"/>
        <dbReference type="ChEBI" id="CHEBI:33019"/>
        <dbReference type="ChEBI" id="CHEBI:57623"/>
        <dbReference type="ChEBI" id="CHEBI:74411"/>
        <dbReference type="ChEBI" id="CHEBI:74415"/>
        <dbReference type="EC" id="2.5.1.75"/>
    </reaction>
</comment>
<evidence type="ECO:0000256" key="6">
    <source>
        <dbReference type="ARBA" id="ARBA00022741"/>
    </source>
</evidence>
<evidence type="ECO:0000256" key="2">
    <source>
        <dbReference type="ARBA" id="ARBA00003213"/>
    </source>
</evidence>
<dbReference type="EC" id="2.5.1.75" evidence="10"/>
<dbReference type="GO" id="GO:0052381">
    <property type="term" value="F:tRNA dimethylallyltransferase activity"/>
    <property type="evidence" value="ECO:0007669"/>
    <property type="project" value="UniProtKB-UniRule"/>
</dbReference>
<dbReference type="InterPro" id="IPR018022">
    <property type="entry name" value="IPT"/>
</dbReference>
<dbReference type="InterPro" id="IPR039657">
    <property type="entry name" value="Dimethylallyltransferase"/>
</dbReference>
<dbReference type="GO" id="GO:0005524">
    <property type="term" value="F:ATP binding"/>
    <property type="evidence" value="ECO:0007669"/>
    <property type="project" value="UniProtKB-UniRule"/>
</dbReference>
<keyword evidence="7 10" id="KW-0067">ATP-binding</keyword>
<evidence type="ECO:0000256" key="4">
    <source>
        <dbReference type="ARBA" id="ARBA00022679"/>
    </source>
</evidence>
<feature type="binding site" evidence="10">
    <location>
        <begin position="19"/>
        <end position="24"/>
    </location>
    <ligand>
        <name>substrate</name>
    </ligand>
</feature>
<comment type="caution">
    <text evidence="10">Lacks conserved residue(s) required for the propagation of feature annotation.</text>
</comment>
<evidence type="ECO:0000313" key="14">
    <source>
        <dbReference type="EMBL" id="MVZ96802.1"/>
    </source>
</evidence>
<evidence type="ECO:0000256" key="9">
    <source>
        <dbReference type="ARBA" id="ARBA00049563"/>
    </source>
</evidence>
<dbReference type="HAMAP" id="MF_00185">
    <property type="entry name" value="IPP_trans"/>
    <property type="match status" value="1"/>
</dbReference>
<evidence type="ECO:0000313" key="15">
    <source>
        <dbReference type="Proteomes" id="UP000471147"/>
    </source>
</evidence>
<feature type="region of interest" description="Interaction with substrate tRNA" evidence="10">
    <location>
        <begin position="42"/>
        <end position="45"/>
    </location>
</feature>
<gene>
    <name evidence="10 14" type="primary">miaA</name>
    <name evidence="14" type="ORF">EUU23_03675</name>
</gene>
<evidence type="ECO:0000256" key="13">
    <source>
        <dbReference type="RuleBase" id="RU003785"/>
    </source>
</evidence>
<protein>
    <recommendedName>
        <fullName evidence="10">tRNA dimethylallyltransferase</fullName>
        <ecNumber evidence="10">2.5.1.75</ecNumber>
    </recommendedName>
    <alternativeName>
        <fullName evidence="10">Dimethylallyl diphosphate:tRNA dimethylallyltransferase</fullName>
        <shortName evidence="10">DMAPP:tRNA dimethylallyltransferase</shortName>
        <shortName evidence="10">DMATase</shortName>
    </alternativeName>
    <alternativeName>
        <fullName evidence="10">Isopentenyl-diphosphate:tRNA isopentenyltransferase</fullName>
        <shortName evidence="10">IPP transferase</shortName>
        <shortName evidence="10">IPPT</shortName>
        <shortName evidence="10">IPTase</shortName>
    </alternativeName>
</protein>
<dbReference type="Proteomes" id="UP000471147">
    <property type="component" value="Unassembled WGS sequence"/>
</dbReference>
<proteinExistence type="inferred from homology"/>
<dbReference type="InterPro" id="IPR027417">
    <property type="entry name" value="P-loop_NTPase"/>
</dbReference>
<dbReference type="GO" id="GO:0006400">
    <property type="term" value="P:tRNA modification"/>
    <property type="evidence" value="ECO:0007669"/>
    <property type="project" value="TreeGrafter"/>
</dbReference>
<comment type="function">
    <text evidence="2 10 12">Catalyzes the transfer of a dimethylallyl group onto the adenine at position 37 in tRNAs that read codons beginning with uridine, leading to the formation of N6-(dimethylallyl)adenosine (i(6)A).</text>
</comment>
<dbReference type="AlphaFoldDB" id="A0A6I4LTP3"/>
<keyword evidence="4 10" id="KW-0808">Transferase</keyword>
<comment type="caution">
    <text evidence="14">The sequence shown here is derived from an EMBL/GenBank/DDBJ whole genome shotgun (WGS) entry which is preliminary data.</text>
</comment>
<evidence type="ECO:0000256" key="11">
    <source>
        <dbReference type="RuleBase" id="RU003783"/>
    </source>
</evidence>
<dbReference type="Pfam" id="PF01715">
    <property type="entry name" value="IPPT"/>
    <property type="match status" value="1"/>
</dbReference>
<comment type="similarity">
    <text evidence="3 10 13">Belongs to the IPP transferase family.</text>
</comment>
<evidence type="ECO:0000256" key="7">
    <source>
        <dbReference type="ARBA" id="ARBA00022840"/>
    </source>
</evidence>
<dbReference type="PANTHER" id="PTHR11088:SF60">
    <property type="entry name" value="TRNA DIMETHYLALLYLTRANSFERASE"/>
    <property type="match status" value="1"/>
</dbReference>
<keyword evidence="6 10" id="KW-0547">Nucleotide-binding</keyword>
<dbReference type="PANTHER" id="PTHR11088">
    <property type="entry name" value="TRNA DIMETHYLALLYLTRANSFERASE"/>
    <property type="match status" value="1"/>
</dbReference>
<feature type="binding site" evidence="10">
    <location>
        <begin position="17"/>
        <end position="24"/>
    </location>
    <ligand>
        <name>ATP</name>
        <dbReference type="ChEBI" id="CHEBI:30616"/>
    </ligand>
</feature>
<evidence type="ECO:0000256" key="12">
    <source>
        <dbReference type="RuleBase" id="RU003784"/>
    </source>
</evidence>
<reference evidence="14 15" key="1">
    <citation type="submission" date="2019-01" db="EMBL/GenBank/DDBJ databases">
        <title>Sphingorhabdus lacus sp.nov., isolated from an oligotrophic freshwater lake.</title>
        <authorList>
            <person name="Park M."/>
        </authorList>
    </citation>
    <scope>NUCLEOTIDE SEQUENCE [LARGE SCALE GENOMIC DNA]</scope>
    <source>
        <strain evidence="14 15">IMCC26285</strain>
    </source>
</reference>
<dbReference type="OrthoDB" id="9776390at2"/>
<keyword evidence="8 10" id="KW-0460">Magnesium</keyword>
<evidence type="ECO:0000256" key="5">
    <source>
        <dbReference type="ARBA" id="ARBA00022694"/>
    </source>
</evidence>
<dbReference type="RefSeq" id="WP_160352748.1">
    <property type="nucleotide sequence ID" value="NZ_SDWJ01000001.1"/>
</dbReference>
<evidence type="ECO:0000256" key="1">
    <source>
        <dbReference type="ARBA" id="ARBA00001946"/>
    </source>
</evidence>
<sequence>MGISNPETKPKLALIAGPTASGKTALALHLAKKRNIVIINADSAQVYSDLPILSAQPSPHELTSAPHRLFGYLDGTKTCSAAQWAADAKTEITRAHQSGALPVLVGGTGLYVRTLLDGIAPIPDIDPMLRAEIRSLDVAAAFAELRSLDPQMAAMLAPSDSSRIARALEVFRATGRSIADWRRDKVGGISDAVELRPLILLPPRDWLYQRCDRRFDAMMDAGAVAEVSALLARRIPGDAPVMRAIGVREISDFLSGQLSQDDAVALGKIATRQYAKRQYTWFRNQSPAAWARRNDILSGKYSDEIEILLQ</sequence>
<comment type="subunit">
    <text evidence="10">Monomer.</text>
</comment>
<dbReference type="NCBIfam" id="TIGR00174">
    <property type="entry name" value="miaA"/>
    <property type="match status" value="1"/>
</dbReference>
<comment type="cofactor">
    <cofactor evidence="1 10">
        <name>Mg(2+)</name>
        <dbReference type="ChEBI" id="CHEBI:18420"/>
    </cofactor>
</comment>
<feature type="site" description="Interaction with substrate tRNA" evidence="10">
    <location>
        <position position="130"/>
    </location>
</feature>
<evidence type="ECO:0000256" key="3">
    <source>
        <dbReference type="ARBA" id="ARBA00005842"/>
    </source>
</evidence>
<dbReference type="SUPFAM" id="SSF52540">
    <property type="entry name" value="P-loop containing nucleoside triphosphate hydrolases"/>
    <property type="match status" value="1"/>
</dbReference>
<dbReference type="EMBL" id="SDWJ01000001">
    <property type="protein sequence ID" value="MVZ96802.1"/>
    <property type="molecule type" value="Genomic_DNA"/>
</dbReference>
<feature type="site" description="Interaction with substrate tRNA" evidence="10">
    <location>
        <position position="108"/>
    </location>
</feature>
<keyword evidence="5 10" id="KW-0819">tRNA processing</keyword>
<keyword evidence="15" id="KW-1185">Reference proteome</keyword>
<organism evidence="14 15">
    <name type="scientific">Sphingorhabdus profundilacus</name>
    <dbReference type="NCBI Taxonomy" id="2509718"/>
    <lineage>
        <taxon>Bacteria</taxon>
        <taxon>Pseudomonadati</taxon>
        <taxon>Pseudomonadota</taxon>
        <taxon>Alphaproteobacteria</taxon>
        <taxon>Sphingomonadales</taxon>
        <taxon>Sphingomonadaceae</taxon>
        <taxon>Sphingorhabdus</taxon>
    </lineage>
</organism>
<dbReference type="Gene3D" id="3.40.50.300">
    <property type="entry name" value="P-loop containing nucleotide triphosphate hydrolases"/>
    <property type="match status" value="1"/>
</dbReference>
<evidence type="ECO:0000256" key="8">
    <source>
        <dbReference type="ARBA" id="ARBA00022842"/>
    </source>
</evidence>
<accession>A0A6I4LTP3</accession>
<name>A0A6I4LTP3_9SPHN</name>